<dbReference type="Gene3D" id="3.40.50.10140">
    <property type="entry name" value="Toll/interleukin-1 receptor homology (TIR) domain"/>
    <property type="match status" value="1"/>
</dbReference>
<dbReference type="EMBL" id="OX465080">
    <property type="protein sequence ID" value="CAI9282614.1"/>
    <property type="molecule type" value="Genomic_DNA"/>
</dbReference>
<dbReference type="SMART" id="SM00255">
    <property type="entry name" value="TIR"/>
    <property type="match status" value="1"/>
</dbReference>
<dbReference type="AlphaFoldDB" id="A0AA35YYR2"/>
<protein>
    <recommendedName>
        <fullName evidence="2">TIR domain-containing protein</fullName>
    </recommendedName>
</protein>
<name>A0AA35YYR2_LACSI</name>
<reference evidence="3" key="1">
    <citation type="submission" date="2023-04" db="EMBL/GenBank/DDBJ databases">
        <authorList>
            <person name="Vijverberg K."/>
            <person name="Xiong W."/>
            <person name="Schranz E."/>
        </authorList>
    </citation>
    <scope>NUCLEOTIDE SEQUENCE</scope>
</reference>
<dbReference type="InterPro" id="IPR000157">
    <property type="entry name" value="TIR_dom"/>
</dbReference>
<proteinExistence type="predicted"/>
<dbReference type="Pfam" id="PF01582">
    <property type="entry name" value="TIR"/>
    <property type="match status" value="1"/>
</dbReference>
<dbReference type="PANTHER" id="PTHR32009">
    <property type="entry name" value="TMV RESISTANCE PROTEIN N-LIKE"/>
    <property type="match status" value="1"/>
</dbReference>
<dbReference type="GO" id="GO:0007165">
    <property type="term" value="P:signal transduction"/>
    <property type="evidence" value="ECO:0007669"/>
    <property type="project" value="InterPro"/>
</dbReference>
<evidence type="ECO:0000256" key="1">
    <source>
        <dbReference type="ARBA" id="ARBA00023027"/>
    </source>
</evidence>
<evidence type="ECO:0000259" key="2">
    <source>
        <dbReference type="PROSITE" id="PS50104"/>
    </source>
</evidence>
<evidence type="ECO:0000313" key="3">
    <source>
        <dbReference type="EMBL" id="CAI9282614.1"/>
    </source>
</evidence>
<dbReference type="Proteomes" id="UP001177003">
    <property type="component" value="Chromosome 4"/>
</dbReference>
<keyword evidence="1" id="KW-0520">NAD</keyword>
<dbReference type="InterPro" id="IPR035897">
    <property type="entry name" value="Toll_tir_struct_dom_sf"/>
</dbReference>
<accession>A0AA35YYR2</accession>
<dbReference type="PROSITE" id="PS50104">
    <property type="entry name" value="TIR"/>
    <property type="match status" value="1"/>
</dbReference>
<dbReference type="SUPFAM" id="SSF52200">
    <property type="entry name" value="Toll/Interleukin receptor TIR domain"/>
    <property type="match status" value="1"/>
</dbReference>
<feature type="domain" description="TIR" evidence="2">
    <location>
        <begin position="24"/>
        <end position="177"/>
    </location>
</feature>
<sequence length="177" mass="20194">MRETKVKEMISFIRDEGGVNLGIPDFLLWNSISTVDNFGAKILKQTLSVIFFILSSKKNIRTFKDDERIIKGKKISDELIGSIKDSKFYIIVFSKNYASSSWCLDELVKIMECHRTTEHTAYTVFYDVEPSEVRKQSGAVGEAFAKYEMEEADGKWRVALKEAVDLAGWELKKTTDG</sequence>
<keyword evidence="4" id="KW-1185">Reference proteome</keyword>
<evidence type="ECO:0000313" key="4">
    <source>
        <dbReference type="Proteomes" id="UP001177003"/>
    </source>
</evidence>
<gene>
    <name evidence="3" type="ORF">LSALG_LOCUS22245</name>
</gene>
<dbReference type="PANTHER" id="PTHR32009:SF162">
    <property type="entry name" value="TIR DOMAIN-CONTAINING PROTEIN"/>
    <property type="match status" value="1"/>
</dbReference>
<organism evidence="3 4">
    <name type="scientific">Lactuca saligna</name>
    <name type="common">Willowleaf lettuce</name>
    <dbReference type="NCBI Taxonomy" id="75948"/>
    <lineage>
        <taxon>Eukaryota</taxon>
        <taxon>Viridiplantae</taxon>
        <taxon>Streptophyta</taxon>
        <taxon>Embryophyta</taxon>
        <taxon>Tracheophyta</taxon>
        <taxon>Spermatophyta</taxon>
        <taxon>Magnoliopsida</taxon>
        <taxon>eudicotyledons</taxon>
        <taxon>Gunneridae</taxon>
        <taxon>Pentapetalae</taxon>
        <taxon>asterids</taxon>
        <taxon>campanulids</taxon>
        <taxon>Asterales</taxon>
        <taxon>Asteraceae</taxon>
        <taxon>Cichorioideae</taxon>
        <taxon>Cichorieae</taxon>
        <taxon>Lactucinae</taxon>
        <taxon>Lactuca</taxon>
    </lineage>
</organism>